<organism evidence="2 3">
    <name type="scientific">Brassica cretica</name>
    <name type="common">Mustard</name>
    <dbReference type="NCBI Taxonomy" id="69181"/>
    <lineage>
        <taxon>Eukaryota</taxon>
        <taxon>Viridiplantae</taxon>
        <taxon>Streptophyta</taxon>
        <taxon>Embryophyta</taxon>
        <taxon>Tracheophyta</taxon>
        <taxon>Spermatophyta</taxon>
        <taxon>Magnoliopsida</taxon>
        <taxon>eudicotyledons</taxon>
        <taxon>Gunneridae</taxon>
        <taxon>Pentapetalae</taxon>
        <taxon>rosids</taxon>
        <taxon>malvids</taxon>
        <taxon>Brassicales</taxon>
        <taxon>Brassicaceae</taxon>
        <taxon>Brassiceae</taxon>
        <taxon>Brassica</taxon>
    </lineage>
</organism>
<evidence type="ECO:0000313" key="2">
    <source>
        <dbReference type="EMBL" id="KAF3573109.1"/>
    </source>
</evidence>
<reference evidence="2" key="1">
    <citation type="submission" date="2019-12" db="EMBL/GenBank/DDBJ databases">
        <title>Genome sequencing and annotation of Brassica cretica.</title>
        <authorList>
            <person name="Studholme D.J."/>
            <person name="Sarris P."/>
        </authorList>
    </citation>
    <scope>NUCLEOTIDE SEQUENCE</scope>
    <source>
        <strain evidence="2">PFS-109/04</strain>
        <tissue evidence="2">Leaf</tissue>
    </source>
</reference>
<protein>
    <submittedName>
        <fullName evidence="2">Uncharacterized protein</fullName>
    </submittedName>
</protein>
<dbReference type="AlphaFoldDB" id="A0A8S9RJZ4"/>
<gene>
    <name evidence="2" type="ORF">F2Q69_00062066</name>
</gene>
<name>A0A8S9RJZ4_BRACR</name>
<feature type="region of interest" description="Disordered" evidence="1">
    <location>
        <begin position="59"/>
        <end position="80"/>
    </location>
</feature>
<accession>A0A8S9RJZ4</accession>
<proteinExistence type="predicted"/>
<evidence type="ECO:0000256" key="1">
    <source>
        <dbReference type="SAM" id="MobiDB-lite"/>
    </source>
</evidence>
<dbReference type="Proteomes" id="UP000712600">
    <property type="component" value="Unassembled WGS sequence"/>
</dbReference>
<sequence length="80" mass="8600">MASYVFNNYYLMNGQADEACSFYNNAALTSINPNFGIILKLVEIVSLLIKRVSNGRVVDDTSVGAGGQADMSSSRRVSSS</sequence>
<evidence type="ECO:0000313" key="3">
    <source>
        <dbReference type="Proteomes" id="UP000712600"/>
    </source>
</evidence>
<dbReference type="EMBL" id="QGKX02000095">
    <property type="protein sequence ID" value="KAF3573109.1"/>
    <property type="molecule type" value="Genomic_DNA"/>
</dbReference>
<comment type="caution">
    <text evidence="2">The sequence shown here is derived from an EMBL/GenBank/DDBJ whole genome shotgun (WGS) entry which is preliminary data.</text>
</comment>